<name>A0A4Y2S5A4_ARAVE</name>
<accession>A0A4Y2S5A4</accession>
<sequence length="92" mass="10754">YFKRCEDIFGEFIYEAPRNFNVQMAKLGYGLWSGEYSKQPENVEDPQEAVPELPGVKPRMFKNLIGQGHPEFSTKRQQDAQEFFLHLISILE</sequence>
<feature type="non-terminal residue" evidence="2">
    <location>
        <position position="1"/>
    </location>
</feature>
<reference evidence="2 3" key="1">
    <citation type="journal article" date="2019" name="Sci. Rep.">
        <title>Orb-weaving spider Araneus ventricosus genome elucidates the spidroin gene catalogue.</title>
        <authorList>
            <person name="Kono N."/>
            <person name="Nakamura H."/>
            <person name="Ohtoshi R."/>
            <person name="Moran D.A.P."/>
            <person name="Shinohara A."/>
            <person name="Yoshida Y."/>
            <person name="Fujiwara M."/>
            <person name="Mori M."/>
            <person name="Tomita M."/>
            <person name="Arakawa K."/>
        </authorList>
    </citation>
    <scope>NUCLEOTIDE SEQUENCE [LARGE SCALE GENOMIC DNA]</scope>
</reference>
<dbReference type="OrthoDB" id="361536at2759"/>
<evidence type="ECO:0000313" key="3">
    <source>
        <dbReference type="Proteomes" id="UP000499080"/>
    </source>
</evidence>
<dbReference type="GO" id="GO:0004843">
    <property type="term" value="F:cysteine-type deubiquitinase activity"/>
    <property type="evidence" value="ECO:0007669"/>
    <property type="project" value="InterPro"/>
</dbReference>
<dbReference type="Pfam" id="PF00443">
    <property type="entry name" value="UCH"/>
    <property type="match status" value="1"/>
</dbReference>
<dbReference type="SUPFAM" id="SSF54001">
    <property type="entry name" value="Cysteine proteinases"/>
    <property type="match status" value="1"/>
</dbReference>
<keyword evidence="3" id="KW-1185">Reference proteome</keyword>
<dbReference type="AlphaFoldDB" id="A0A4Y2S5A4"/>
<dbReference type="InterPro" id="IPR001394">
    <property type="entry name" value="Peptidase_C19_UCH"/>
</dbReference>
<dbReference type="GO" id="GO:0016579">
    <property type="term" value="P:protein deubiquitination"/>
    <property type="evidence" value="ECO:0007669"/>
    <property type="project" value="InterPro"/>
</dbReference>
<evidence type="ECO:0000313" key="2">
    <source>
        <dbReference type="EMBL" id="GBN83404.1"/>
    </source>
</evidence>
<dbReference type="Proteomes" id="UP000499080">
    <property type="component" value="Unassembled WGS sequence"/>
</dbReference>
<gene>
    <name evidence="2" type="primary">Usp5_0</name>
    <name evidence="2" type="ORF">AVEN_219635_1</name>
</gene>
<dbReference type="InterPro" id="IPR038765">
    <property type="entry name" value="Papain-like_cys_pep_sf"/>
</dbReference>
<feature type="non-terminal residue" evidence="2">
    <location>
        <position position="92"/>
    </location>
</feature>
<organism evidence="2 3">
    <name type="scientific">Araneus ventricosus</name>
    <name type="common">Orbweaver spider</name>
    <name type="synonym">Epeira ventricosa</name>
    <dbReference type="NCBI Taxonomy" id="182803"/>
    <lineage>
        <taxon>Eukaryota</taxon>
        <taxon>Metazoa</taxon>
        <taxon>Ecdysozoa</taxon>
        <taxon>Arthropoda</taxon>
        <taxon>Chelicerata</taxon>
        <taxon>Arachnida</taxon>
        <taxon>Araneae</taxon>
        <taxon>Araneomorphae</taxon>
        <taxon>Entelegynae</taxon>
        <taxon>Araneoidea</taxon>
        <taxon>Araneidae</taxon>
        <taxon>Araneus</taxon>
    </lineage>
</organism>
<dbReference type="Gene3D" id="3.90.70.10">
    <property type="entry name" value="Cysteine proteinases"/>
    <property type="match status" value="1"/>
</dbReference>
<evidence type="ECO:0000259" key="1">
    <source>
        <dbReference type="Pfam" id="PF00443"/>
    </source>
</evidence>
<proteinExistence type="predicted"/>
<keyword evidence="2" id="KW-0378">Hydrolase</keyword>
<dbReference type="EMBL" id="BGPR01150043">
    <property type="protein sequence ID" value="GBN83404.1"/>
    <property type="molecule type" value="Genomic_DNA"/>
</dbReference>
<feature type="domain" description="Peptidase C19 ubiquitin carboxyl-terminal hydrolase" evidence="1">
    <location>
        <begin position="19"/>
        <end position="90"/>
    </location>
</feature>
<comment type="caution">
    <text evidence="2">The sequence shown here is derived from an EMBL/GenBank/DDBJ whole genome shotgun (WGS) entry which is preliminary data.</text>
</comment>
<protein>
    <submittedName>
        <fullName evidence="2">Ubiquitin carboxyl-terminal hydrolase 5</fullName>
    </submittedName>
</protein>